<accession>A0A4S4MMB0</accession>
<comment type="caution">
    <text evidence="12">The sequence shown here is derived from an EMBL/GenBank/DDBJ whole genome shotgun (WGS) entry which is preliminary data.</text>
</comment>
<dbReference type="InterPro" id="IPR050092">
    <property type="entry name" value="RNase_H"/>
</dbReference>
<feature type="region of interest" description="Disordered" evidence="10">
    <location>
        <begin position="288"/>
        <end position="371"/>
    </location>
</feature>
<keyword evidence="7" id="KW-0255">Endonuclease</keyword>
<reference evidence="12 13" key="1">
    <citation type="submission" date="2019-02" db="EMBL/GenBank/DDBJ databases">
        <title>Genome sequencing of the rare red list fungi Antrodiella citrinella (Flaviporus citrinellus).</title>
        <authorList>
            <person name="Buettner E."/>
            <person name="Kellner H."/>
        </authorList>
    </citation>
    <scope>NUCLEOTIDE SEQUENCE [LARGE SCALE GENOMIC DNA]</scope>
    <source>
        <strain evidence="12 13">DSM 108506</strain>
    </source>
</reference>
<feature type="region of interest" description="Disordered" evidence="10">
    <location>
        <begin position="462"/>
        <end position="496"/>
    </location>
</feature>
<dbReference type="GO" id="GO:0043137">
    <property type="term" value="P:DNA replication, removal of RNA primer"/>
    <property type="evidence" value="ECO:0007669"/>
    <property type="project" value="TreeGrafter"/>
</dbReference>
<dbReference type="AlphaFoldDB" id="A0A4S4MMB0"/>
<evidence type="ECO:0000256" key="3">
    <source>
        <dbReference type="ARBA" id="ARBA00005300"/>
    </source>
</evidence>
<evidence type="ECO:0000256" key="7">
    <source>
        <dbReference type="ARBA" id="ARBA00022759"/>
    </source>
</evidence>
<dbReference type="GO" id="GO:0004523">
    <property type="term" value="F:RNA-DNA hybrid ribonuclease activity"/>
    <property type="evidence" value="ECO:0007669"/>
    <property type="project" value="UniProtKB-EC"/>
</dbReference>
<proteinExistence type="inferred from homology"/>
<evidence type="ECO:0000313" key="13">
    <source>
        <dbReference type="Proteomes" id="UP000308730"/>
    </source>
</evidence>
<evidence type="ECO:0000256" key="6">
    <source>
        <dbReference type="ARBA" id="ARBA00022723"/>
    </source>
</evidence>
<dbReference type="EC" id="3.1.26.4" evidence="4"/>
<evidence type="ECO:0000256" key="1">
    <source>
        <dbReference type="ARBA" id="ARBA00000077"/>
    </source>
</evidence>
<dbReference type="InterPro" id="IPR037056">
    <property type="entry name" value="RNase_H1_N_sf"/>
</dbReference>
<dbReference type="FunFam" id="3.40.970.10:FF:000001">
    <property type="entry name" value="Ribonuclease H1"/>
    <property type="match status" value="1"/>
</dbReference>
<dbReference type="Gene3D" id="3.30.420.10">
    <property type="entry name" value="Ribonuclease H-like superfamily/Ribonuclease H"/>
    <property type="match status" value="1"/>
</dbReference>
<dbReference type="InterPro" id="IPR011320">
    <property type="entry name" value="RNase_H1_N"/>
</dbReference>
<comment type="similarity">
    <text evidence="3">Belongs to the RNase H family.</text>
</comment>
<keyword evidence="13" id="KW-1185">Reference proteome</keyword>
<dbReference type="InterPro" id="IPR002156">
    <property type="entry name" value="RNaseH_domain"/>
</dbReference>
<dbReference type="Proteomes" id="UP000308730">
    <property type="component" value="Unassembled WGS sequence"/>
</dbReference>
<dbReference type="PANTHER" id="PTHR10642">
    <property type="entry name" value="RIBONUCLEASE H1"/>
    <property type="match status" value="1"/>
</dbReference>
<dbReference type="InterPro" id="IPR036397">
    <property type="entry name" value="RNaseH_sf"/>
</dbReference>
<evidence type="ECO:0000259" key="11">
    <source>
        <dbReference type="PROSITE" id="PS50879"/>
    </source>
</evidence>
<feature type="compositionally biased region" description="Low complexity" evidence="10">
    <location>
        <begin position="315"/>
        <end position="328"/>
    </location>
</feature>
<dbReference type="PROSITE" id="PS50879">
    <property type="entry name" value="RNASE_H_1"/>
    <property type="match status" value="1"/>
</dbReference>
<comment type="catalytic activity">
    <reaction evidence="1">
        <text>Endonucleolytic cleavage to 5'-phosphomonoester.</text>
        <dbReference type="EC" id="3.1.26.4"/>
    </reaction>
</comment>
<organism evidence="12 13">
    <name type="scientific">Antrodiella citrinella</name>
    <dbReference type="NCBI Taxonomy" id="2447956"/>
    <lineage>
        <taxon>Eukaryota</taxon>
        <taxon>Fungi</taxon>
        <taxon>Dikarya</taxon>
        <taxon>Basidiomycota</taxon>
        <taxon>Agaricomycotina</taxon>
        <taxon>Agaricomycetes</taxon>
        <taxon>Polyporales</taxon>
        <taxon>Steccherinaceae</taxon>
        <taxon>Antrodiella</taxon>
    </lineage>
</organism>
<keyword evidence="5" id="KW-0540">Nuclease</keyword>
<feature type="compositionally biased region" description="Polar residues" evidence="10">
    <location>
        <begin position="299"/>
        <end position="313"/>
    </location>
</feature>
<name>A0A4S4MMB0_9APHY</name>
<dbReference type="GO" id="GO:0046872">
    <property type="term" value="F:metal ion binding"/>
    <property type="evidence" value="ECO:0007669"/>
    <property type="project" value="UniProtKB-KW"/>
</dbReference>
<feature type="region of interest" description="Disordered" evidence="10">
    <location>
        <begin position="50"/>
        <end position="93"/>
    </location>
</feature>
<evidence type="ECO:0000313" key="12">
    <source>
        <dbReference type="EMBL" id="THH26387.1"/>
    </source>
</evidence>
<dbReference type="OrthoDB" id="245563at2759"/>
<sequence length="518" mass="54707">MSKAGGTNYYAVARGWTAGVYTTWEECEAQVKGFAGAKYKKFHSAEEAEDWKAQSDGGVSAAKTMDARSAAKPYPDAHASTSKGKGPADAAEHAGKDVVYSDGACKGNGRVGSVAGTNNRAELIAIIHSQYSIKCVREWLPKWRRDNFRTSKGTPVANQPIIKYLDALIGERKQYGQSVDLGYVKGHVGIEGNEGADAQANLGCELPEVEDPDWEAKGLAVQRRITDSGAVSALPHTPVASTSTNAVMPDPVKHGAILAAPAEVSPGAGKKTRKDRIADAIEESMNAPVRATASAAPIMSSSATSRFKPSSTPVAGASKSTSAAASSSIRQQRLEQVIEESLRSPPPPDRRPPGPVTPTKTPTARAGPGEAITSRLAAFTPTRPSRAAAVNAAALTPDGGVFATAAARAAFTDPRRTPNERNREAGPSTTPIVASLRRGRPQEPTYKDIGIEAKLCDCCRDGMHRRNSRSASPPPRRTTRERESQESAAKAPSITESDLNAYAAGLVPDDELLNDLSF</sequence>
<keyword evidence="9" id="KW-0460">Magnesium</keyword>
<dbReference type="EMBL" id="SGPM01000356">
    <property type="protein sequence ID" value="THH26387.1"/>
    <property type="molecule type" value="Genomic_DNA"/>
</dbReference>
<feature type="domain" description="RNase H type-1" evidence="11">
    <location>
        <begin position="47"/>
        <end position="205"/>
    </location>
</feature>
<dbReference type="CDD" id="cd09280">
    <property type="entry name" value="RNase_HI_eukaryote_like"/>
    <property type="match status" value="1"/>
</dbReference>
<feature type="compositionally biased region" description="Basic and acidic residues" evidence="10">
    <location>
        <begin position="413"/>
        <end position="424"/>
    </location>
</feature>
<evidence type="ECO:0000256" key="5">
    <source>
        <dbReference type="ARBA" id="ARBA00022722"/>
    </source>
</evidence>
<gene>
    <name evidence="12" type="ORF">EUX98_g7802</name>
</gene>
<dbReference type="Pfam" id="PF00075">
    <property type="entry name" value="RNase_H"/>
    <property type="match status" value="1"/>
</dbReference>
<evidence type="ECO:0000256" key="9">
    <source>
        <dbReference type="ARBA" id="ARBA00022842"/>
    </source>
</evidence>
<evidence type="ECO:0000256" key="2">
    <source>
        <dbReference type="ARBA" id="ARBA00001946"/>
    </source>
</evidence>
<dbReference type="Gene3D" id="3.40.970.10">
    <property type="entry name" value="Ribonuclease H1, N-terminal domain"/>
    <property type="match status" value="1"/>
</dbReference>
<keyword evidence="6" id="KW-0479">Metal-binding</keyword>
<dbReference type="Pfam" id="PF01693">
    <property type="entry name" value="Cauli_VI"/>
    <property type="match status" value="1"/>
</dbReference>
<evidence type="ECO:0000256" key="4">
    <source>
        <dbReference type="ARBA" id="ARBA00012180"/>
    </source>
</evidence>
<dbReference type="GO" id="GO:0003676">
    <property type="term" value="F:nucleic acid binding"/>
    <property type="evidence" value="ECO:0007669"/>
    <property type="project" value="InterPro"/>
</dbReference>
<dbReference type="SUPFAM" id="SSF55658">
    <property type="entry name" value="L9 N-domain-like"/>
    <property type="match status" value="1"/>
</dbReference>
<dbReference type="InterPro" id="IPR009027">
    <property type="entry name" value="Ribosomal_bL9/RNase_H1_N"/>
</dbReference>
<keyword evidence="8" id="KW-0378">Hydrolase</keyword>
<evidence type="ECO:0000256" key="8">
    <source>
        <dbReference type="ARBA" id="ARBA00022801"/>
    </source>
</evidence>
<comment type="cofactor">
    <cofactor evidence="2">
        <name>Mg(2+)</name>
        <dbReference type="ChEBI" id="CHEBI:18420"/>
    </cofactor>
</comment>
<feature type="region of interest" description="Disordered" evidence="10">
    <location>
        <begin position="409"/>
        <end position="431"/>
    </location>
</feature>
<dbReference type="PANTHER" id="PTHR10642:SF26">
    <property type="entry name" value="RIBONUCLEASE H1"/>
    <property type="match status" value="1"/>
</dbReference>
<dbReference type="InterPro" id="IPR012337">
    <property type="entry name" value="RNaseH-like_sf"/>
</dbReference>
<protein>
    <recommendedName>
        <fullName evidence="4">ribonuclease H</fullName>
        <ecNumber evidence="4">3.1.26.4</ecNumber>
    </recommendedName>
</protein>
<dbReference type="SUPFAM" id="SSF53098">
    <property type="entry name" value="Ribonuclease H-like"/>
    <property type="match status" value="1"/>
</dbReference>
<evidence type="ECO:0000256" key="10">
    <source>
        <dbReference type="SAM" id="MobiDB-lite"/>
    </source>
</evidence>